<sequence length="143" mass="15538">MTPQGKQGHEVGMLKPEEFLENKSQSSLLGKGHLTCFLSFGLGLSVTGIEADPTLVSMASKYDGQLLWTLEKERQRKVMHQNCSSTEVVVCPVEEGQGCPDFVLTGLHACGDLRVTLLLHFASCPHIHGVTSVACCYMKITTS</sequence>
<dbReference type="GeneTree" id="ENSGT01060000250898"/>
<dbReference type="PANTHER" id="PTHR12496">
    <property type="entry name" value="CGI-41 METHYLTRANSFERASE"/>
    <property type="match status" value="1"/>
</dbReference>
<organism evidence="2 3">
    <name type="scientific">Oncorhynchus tshawytscha</name>
    <name type="common">Chinook salmon</name>
    <name type="synonym">Salmo tshawytscha</name>
    <dbReference type="NCBI Taxonomy" id="74940"/>
    <lineage>
        <taxon>Eukaryota</taxon>
        <taxon>Metazoa</taxon>
        <taxon>Chordata</taxon>
        <taxon>Craniata</taxon>
        <taxon>Vertebrata</taxon>
        <taxon>Euteleostomi</taxon>
        <taxon>Actinopterygii</taxon>
        <taxon>Neopterygii</taxon>
        <taxon>Teleostei</taxon>
        <taxon>Protacanthopterygii</taxon>
        <taxon>Salmoniformes</taxon>
        <taxon>Salmonidae</taxon>
        <taxon>Salmoninae</taxon>
        <taxon>Oncorhynchus</taxon>
    </lineage>
</organism>
<proteinExistence type="predicted"/>
<keyword evidence="3" id="KW-1185">Reference proteome</keyword>
<dbReference type="InterPro" id="IPR025714">
    <property type="entry name" value="Methyltranfer_dom"/>
</dbReference>
<evidence type="ECO:0000259" key="1">
    <source>
        <dbReference type="Pfam" id="PF13679"/>
    </source>
</evidence>
<dbReference type="AlphaFoldDB" id="A0A8C8CMA8"/>
<reference evidence="2" key="1">
    <citation type="submission" date="2025-08" db="UniProtKB">
        <authorList>
            <consortium name="Ensembl"/>
        </authorList>
    </citation>
    <scope>IDENTIFICATION</scope>
</reference>
<accession>A0A8C8CMA8</accession>
<name>A0A8C8CMA8_ONCTS</name>
<reference evidence="2" key="2">
    <citation type="submission" date="2025-09" db="UniProtKB">
        <authorList>
            <consortium name="Ensembl"/>
        </authorList>
    </citation>
    <scope>IDENTIFICATION</scope>
</reference>
<protein>
    <recommendedName>
        <fullName evidence="1">Methyltransferase domain-containing protein</fullName>
    </recommendedName>
</protein>
<feature type="domain" description="Methyltransferase" evidence="1">
    <location>
        <begin position="30"/>
        <end position="142"/>
    </location>
</feature>
<evidence type="ECO:0000313" key="3">
    <source>
        <dbReference type="Proteomes" id="UP000694402"/>
    </source>
</evidence>
<dbReference type="PANTHER" id="PTHR12496:SF2">
    <property type="entry name" value="METHYLTRANSFERASE-LIKE PROTEIN 25B"/>
    <property type="match status" value="1"/>
</dbReference>
<evidence type="ECO:0000313" key="2">
    <source>
        <dbReference type="Ensembl" id="ENSOTSP00005014329.1"/>
    </source>
</evidence>
<dbReference type="Proteomes" id="UP000694402">
    <property type="component" value="Unassembled WGS sequence"/>
</dbReference>
<dbReference type="Pfam" id="PF13679">
    <property type="entry name" value="Methyltransf_32"/>
    <property type="match status" value="1"/>
</dbReference>
<dbReference type="InterPro" id="IPR052220">
    <property type="entry name" value="METTL25"/>
</dbReference>
<dbReference type="Ensembl" id="ENSOTST00005015663.2">
    <property type="protein sequence ID" value="ENSOTSP00005014329.1"/>
    <property type="gene ID" value="ENSOTSG00005007237.2"/>
</dbReference>